<dbReference type="GeneID" id="90034847"/>
<gene>
    <name evidence="2" type="ORF">BZA70DRAFT_102602</name>
</gene>
<dbReference type="PANTHER" id="PTHR34365">
    <property type="entry name" value="ENOLASE (DUF1399)"/>
    <property type="match status" value="1"/>
</dbReference>
<feature type="region of interest" description="Disordered" evidence="1">
    <location>
        <begin position="554"/>
        <end position="579"/>
    </location>
</feature>
<dbReference type="PANTHER" id="PTHR34365:SF7">
    <property type="entry name" value="GLYCINE-RICH DOMAIN-CONTAINING PROTEIN 1"/>
    <property type="match status" value="1"/>
</dbReference>
<protein>
    <submittedName>
        <fullName evidence="2">Uncharacterized protein</fullName>
    </submittedName>
</protein>
<name>A0ABR1EY30_9ASCO</name>
<dbReference type="EMBL" id="JBBJBU010000018">
    <property type="protein sequence ID" value="KAK7202397.1"/>
    <property type="molecule type" value="Genomic_DNA"/>
</dbReference>
<dbReference type="Pfam" id="PF07173">
    <property type="entry name" value="GRDP-like"/>
    <property type="match status" value="1"/>
</dbReference>
<comment type="caution">
    <text evidence="2">The sequence shown here is derived from an EMBL/GenBank/DDBJ whole genome shotgun (WGS) entry which is preliminary data.</text>
</comment>
<dbReference type="InterPro" id="IPR009836">
    <property type="entry name" value="GRDP-like"/>
</dbReference>
<reference evidence="2 3" key="1">
    <citation type="submission" date="2024-03" db="EMBL/GenBank/DDBJ databases">
        <title>Genome-scale model development and genomic sequencing of the oleaginous clade Lipomyces.</title>
        <authorList>
            <consortium name="Lawrence Berkeley National Laboratory"/>
            <person name="Czajka J.J."/>
            <person name="Han Y."/>
            <person name="Kim J."/>
            <person name="Mondo S.J."/>
            <person name="Hofstad B.A."/>
            <person name="Robles A."/>
            <person name="Haridas S."/>
            <person name="Riley R."/>
            <person name="LaButti K."/>
            <person name="Pangilinan J."/>
            <person name="Andreopoulos W."/>
            <person name="Lipzen A."/>
            <person name="Yan J."/>
            <person name="Wang M."/>
            <person name="Ng V."/>
            <person name="Grigoriev I.V."/>
            <person name="Spatafora J.W."/>
            <person name="Magnuson J.K."/>
            <person name="Baker S.E."/>
            <person name="Pomraning K.R."/>
        </authorList>
    </citation>
    <scope>NUCLEOTIDE SEQUENCE [LARGE SCALE GENOMIC DNA]</scope>
    <source>
        <strain evidence="2 3">Phaff 52-87</strain>
    </source>
</reference>
<keyword evidence="3" id="KW-1185">Reference proteome</keyword>
<evidence type="ECO:0000256" key="1">
    <source>
        <dbReference type="SAM" id="MobiDB-lite"/>
    </source>
</evidence>
<organism evidence="2 3">
    <name type="scientific">Myxozyma melibiosi</name>
    <dbReference type="NCBI Taxonomy" id="54550"/>
    <lineage>
        <taxon>Eukaryota</taxon>
        <taxon>Fungi</taxon>
        <taxon>Dikarya</taxon>
        <taxon>Ascomycota</taxon>
        <taxon>Saccharomycotina</taxon>
        <taxon>Lipomycetes</taxon>
        <taxon>Lipomycetales</taxon>
        <taxon>Lipomycetaceae</taxon>
        <taxon>Myxozyma</taxon>
    </lineage>
</organism>
<evidence type="ECO:0000313" key="2">
    <source>
        <dbReference type="EMBL" id="KAK7202397.1"/>
    </source>
</evidence>
<sequence>MPPADEFTDSVLKAVFSKMPASRLTRDEIASTARQSLKKLKLPPPPKSAAYQELKKLPGFDLLFDELLPSELEITTHLKLLAIWRRLRDNVKAKDGLFGIYNSFVNADMSKMFDRAEESRGRVDLAKPPDIRWSVYVSRAVERYTRWFNSFPKSESQARPELYLEGTVCAVGEGNLPPIDVLMVWMVHMLHPRFYWEDCVRCGKQGLFQNTGVPWEAIDAVIKVTGDPKKPYIYEPSEESIRTFELLTRTAFKNDDEKHLEKPIMCPSCRKPDVSVPFYAAFHHGFAEDDFTAYCPACGSLIDRINVGAMLFLDDFERCQTDGFPMRGTLLDYLGGTALAPPDFVNGFLANSFTADRLKPQGLVSGMLDIKSTIRDDAQKMRKQSRKKQPYVIDKSSLIAIRKTLFHYFYNTSQFDLELEEALANQSGFVDMMEAYGYVSSPYRPIVVNRSVERLLRFFCLLQQEKDKPLAPPNDVDLAWHTLQLSPAKYMAVCFVLVGTHIDHDDSGGKVMNQDAEVRGNKRWKKQFPNDDLGYNECTCVFCETSLQFGFAKPSKSSQNGSSSKSGKGLFSSSSSGKRSMADGINVDYEYRRACAAAVAKGRKDVVELSSVENMSTPGKASAPQHPYFAYLPPVIDGDAPADAFKGAVHSNHIDYLGVPRCFTIY</sequence>
<proteinExistence type="predicted"/>
<accession>A0ABR1EY30</accession>
<dbReference type="RefSeq" id="XP_064765430.1">
    <property type="nucleotide sequence ID" value="XM_064909335.1"/>
</dbReference>
<feature type="compositionally biased region" description="Low complexity" evidence="1">
    <location>
        <begin position="555"/>
        <end position="579"/>
    </location>
</feature>
<dbReference type="Proteomes" id="UP001498771">
    <property type="component" value="Unassembled WGS sequence"/>
</dbReference>
<evidence type="ECO:0000313" key="3">
    <source>
        <dbReference type="Proteomes" id="UP001498771"/>
    </source>
</evidence>